<organism evidence="1 2">
    <name type="scientific">Babesia duncani</name>
    <dbReference type="NCBI Taxonomy" id="323732"/>
    <lineage>
        <taxon>Eukaryota</taxon>
        <taxon>Sar</taxon>
        <taxon>Alveolata</taxon>
        <taxon>Apicomplexa</taxon>
        <taxon>Aconoidasida</taxon>
        <taxon>Piroplasmida</taxon>
        <taxon>Babesiidae</taxon>
        <taxon>Babesia</taxon>
    </lineage>
</organism>
<dbReference type="KEGG" id="bdw:94337492"/>
<accession>A0AAD9UN41</accession>
<dbReference type="EMBL" id="JALLKP010000004">
    <property type="protein sequence ID" value="KAK2195519.1"/>
    <property type="molecule type" value="Genomic_DNA"/>
</dbReference>
<evidence type="ECO:0000313" key="1">
    <source>
        <dbReference type="EMBL" id="KAK2195519.1"/>
    </source>
</evidence>
<dbReference type="RefSeq" id="XP_067802362.1">
    <property type="nucleotide sequence ID" value="XM_067948211.1"/>
</dbReference>
<reference evidence="1" key="1">
    <citation type="journal article" date="2023" name="Nat. Microbiol.">
        <title>Babesia duncani multi-omics identifies virulence factors and drug targets.</title>
        <authorList>
            <person name="Singh P."/>
            <person name="Lonardi S."/>
            <person name="Liang Q."/>
            <person name="Vydyam P."/>
            <person name="Khabirova E."/>
            <person name="Fang T."/>
            <person name="Gihaz S."/>
            <person name="Thekkiniath J."/>
            <person name="Munshi M."/>
            <person name="Abel S."/>
            <person name="Ciampossin L."/>
            <person name="Batugedara G."/>
            <person name="Gupta M."/>
            <person name="Lu X.M."/>
            <person name="Lenz T."/>
            <person name="Chakravarty S."/>
            <person name="Cornillot E."/>
            <person name="Hu Y."/>
            <person name="Ma W."/>
            <person name="Gonzalez L.M."/>
            <person name="Sanchez S."/>
            <person name="Estrada K."/>
            <person name="Sanchez-Flores A."/>
            <person name="Montero E."/>
            <person name="Harb O.S."/>
            <person name="Le Roch K.G."/>
            <person name="Mamoun C.B."/>
        </authorList>
    </citation>
    <scope>NUCLEOTIDE SEQUENCE</scope>
    <source>
        <strain evidence="1">WA1</strain>
    </source>
</reference>
<dbReference type="Proteomes" id="UP001214638">
    <property type="component" value="Unassembled WGS sequence"/>
</dbReference>
<keyword evidence="2" id="KW-1185">Reference proteome</keyword>
<name>A0AAD9UN41_9APIC</name>
<proteinExistence type="predicted"/>
<protein>
    <submittedName>
        <fullName evidence="1">Uncharacterized protein</fullName>
    </submittedName>
</protein>
<dbReference type="GeneID" id="94337492"/>
<evidence type="ECO:0000313" key="2">
    <source>
        <dbReference type="Proteomes" id="UP001214638"/>
    </source>
</evidence>
<dbReference type="AlphaFoldDB" id="A0AAD9UN41"/>
<comment type="caution">
    <text evidence="1">The sequence shown here is derived from an EMBL/GenBank/DDBJ whole genome shotgun (WGS) entry which is preliminary data.</text>
</comment>
<gene>
    <name evidence="1" type="ORF">BdWA1_003195</name>
</gene>
<sequence>MIGNELGIGGGIGMPNALVSRVFGNVHKDKDYHELKSKLKHDLENANNTNGDTYQKVISQAGLILQHVQAVGEHQPLESPLDACCELVLNDVATVGKCRFPWELVRGLLIVTWTGVLDEVFELENPAANPQQVMMHEEEKRQSLHYLSLFQSPPATLQRLAELPFKQPYFKTKSLYRALRKLISVRDFQYDPVCIPIFCNKQQPSTQLIQPCEPYKEGYSAIGEPPQEGCLVSIASPPTH</sequence>